<feature type="domain" description="N-acetyltransferase" evidence="1">
    <location>
        <begin position="7"/>
        <end position="189"/>
    </location>
</feature>
<gene>
    <name evidence="2" type="ORF">SAMN02745249_01494</name>
</gene>
<evidence type="ECO:0000313" key="2">
    <source>
        <dbReference type="EMBL" id="SHE95135.1"/>
    </source>
</evidence>
<dbReference type="InterPro" id="IPR000182">
    <property type="entry name" value="GNAT_dom"/>
</dbReference>
<evidence type="ECO:0000313" key="3">
    <source>
        <dbReference type="Proteomes" id="UP000184128"/>
    </source>
</evidence>
<dbReference type="InterPro" id="IPR051531">
    <property type="entry name" value="N-acetyltransferase"/>
</dbReference>
<dbReference type="Proteomes" id="UP000184128">
    <property type="component" value="Unassembled WGS sequence"/>
</dbReference>
<dbReference type="Gene3D" id="3.40.630.30">
    <property type="match status" value="1"/>
</dbReference>
<reference evidence="2 3" key="1">
    <citation type="submission" date="2016-11" db="EMBL/GenBank/DDBJ databases">
        <authorList>
            <person name="Jaros S."/>
            <person name="Januszkiewicz K."/>
            <person name="Wedrychowicz H."/>
        </authorList>
    </citation>
    <scope>NUCLEOTIDE SEQUENCE [LARGE SCALE GENOMIC DNA]</scope>
    <source>
        <strain evidence="2 3">DSM 15692</strain>
    </source>
</reference>
<name>A0A1M4XNV1_9LACT</name>
<dbReference type="SUPFAM" id="SSF55729">
    <property type="entry name" value="Acyl-CoA N-acyltransferases (Nat)"/>
    <property type="match status" value="1"/>
</dbReference>
<sequence length="192" mass="22983">MLTTERLIIRNFNSSKKDLKALYDIMSDVEVNKYLPWFSLKNLQETEVFYKEKILKKYEENNGLYLAICLKDHNIPIGYVTVSEDPSHDFGYGLLREYWVQGIVTEAAEAVLEFLRDSNWNFITATHDINNIASGRVMEKLKMKYKYSYKEQWQPKDILVTFRMYQLNFKPDIPVYKGYWDLYNEHFIEEDL</sequence>
<accession>A0A1M4XNV1</accession>
<dbReference type="PANTHER" id="PTHR43792">
    <property type="entry name" value="GNAT FAMILY, PUTATIVE (AFU_ORTHOLOGUE AFUA_3G00765)-RELATED-RELATED"/>
    <property type="match status" value="1"/>
</dbReference>
<dbReference type="RefSeq" id="WP_073298238.1">
    <property type="nucleotide sequence ID" value="NZ_FQUF01000022.1"/>
</dbReference>
<dbReference type="GO" id="GO:0016747">
    <property type="term" value="F:acyltransferase activity, transferring groups other than amino-acyl groups"/>
    <property type="evidence" value="ECO:0007669"/>
    <property type="project" value="InterPro"/>
</dbReference>
<dbReference type="Pfam" id="PF13302">
    <property type="entry name" value="Acetyltransf_3"/>
    <property type="match status" value="1"/>
</dbReference>
<evidence type="ECO:0000259" key="1">
    <source>
        <dbReference type="PROSITE" id="PS51186"/>
    </source>
</evidence>
<dbReference type="PANTHER" id="PTHR43792:SF1">
    <property type="entry name" value="N-ACETYLTRANSFERASE DOMAIN-CONTAINING PROTEIN"/>
    <property type="match status" value="1"/>
</dbReference>
<dbReference type="PROSITE" id="PS51186">
    <property type="entry name" value="GNAT"/>
    <property type="match status" value="1"/>
</dbReference>
<keyword evidence="2" id="KW-0808">Transferase</keyword>
<dbReference type="STRING" id="1121025.SAMN02745249_01494"/>
<dbReference type="EMBL" id="FQUF01000022">
    <property type="protein sequence ID" value="SHE95135.1"/>
    <property type="molecule type" value="Genomic_DNA"/>
</dbReference>
<organism evidence="2 3">
    <name type="scientific">Atopostipes suicloacalis DSM 15692</name>
    <dbReference type="NCBI Taxonomy" id="1121025"/>
    <lineage>
        <taxon>Bacteria</taxon>
        <taxon>Bacillati</taxon>
        <taxon>Bacillota</taxon>
        <taxon>Bacilli</taxon>
        <taxon>Lactobacillales</taxon>
        <taxon>Carnobacteriaceae</taxon>
        <taxon>Atopostipes</taxon>
    </lineage>
</organism>
<dbReference type="InterPro" id="IPR016181">
    <property type="entry name" value="Acyl_CoA_acyltransferase"/>
</dbReference>
<dbReference type="AlphaFoldDB" id="A0A1M4XNV1"/>
<protein>
    <submittedName>
        <fullName evidence="2">Protein N-acetyltransferase, RimJ/RimL family</fullName>
    </submittedName>
</protein>
<proteinExistence type="predicted"/>
<dbReference type="OrthoDB" id="9798081at2"/>
<keyword evidence="3" id="KW-1185">Reference proteome</keyword>